<feature type="domain" description="F-box" evidence="3">
    <location>
        <begin position="45"/>
        <end position="91"/>
    </location>
</feature>
<dbReference type="Gene3D" id="1.20.1280.50">
    <property type="match status" value="1"/>
</dbReference>
<organism evidence="4">
    <name type="scientific">Pithovirus LCPAC304</name>
    <dbReference type="NCBI Taxonomy" id="2506594"/>
    <lineage>
        <taxon>Viruses</taxon>
        <taxon>Pithoviruses</taxon>
    </lineage>
</organism>
<dbReference type="SUPFAM" id="SSF81383">
    <property type="entry name" value="F-box domain"/>
    <property type="match status" value="1"/>
</dbReference>
<evidence type="ECO:0000313" key="4">
    <source>
        <dbReference type="EMBL" id="QBK92069.1"/>
    </source>
</evidence>
<dbReference type="GO" id="GO:0006353">
    <property type="term" value="P:DNA-templated transcription termination"/>
    <property type="evidence" value="ECO:0007669"/>
    <property type="project" value="InterPro"/>
</dbReference>
<dbReference type="Pfam" id="PF12796">
    <property type="entry name" value="Ank_2"/>
    <property type="match status" value="2"/>
</dbReference>
<protein>
    <submittedName>
        <fullName evidence="4">F-box domain and ankyrin repeat protein</fullName>
    </submittedName>
</protein>
<dbReference type="PROSITE" id="PS50181">
    <property type="entry name" value="FBOX"/>
    <property type="match status" value="1"/>
</dbReference>
<dbReference type="InterPro" id="IPR050745">
    <property type="entry name" value="Multifunctional_regulatory"/>
</dbReference>
<dbReference type="InterPro" id="IPR036770">
    <property type="entry name" value="Ankyrin_rpt-contain_sf"/>
</dbReference>
<dbReference type="Gene3D" id="1.25.40.20">
    <property type="entry name" value="Ankyrin repeat-containing domain"/>
    <property type="match status" value="2"/>
</dbReference>
<evidence type="ECO:0000256" key="1">
    <source>
        <dbReference type="ARBA" id="ARBA00022737"/>
    </source>
</evidence>
<proteinExistence type="predicted"/>
<dbReference type="PROSITE" id="PS50088">
    <property type="entry name" value="ANK_REPEAT"/>
    <property type="match status" value="2"/>
</dbReference>
<dbReference type="PANTHER" id="PTHR24189">
    <property type="entry name" value="MYOTROPHIN"/>
    <property type="match status" value="1"/>
</dbReference>
<dbReference type="SUPFAM" id="SSF48403">
    <property type="entry name" value="Ankyrin repeat"/>
    <property type="match status" value="1"/>
</dbReference>
<name>A0A481ZAF1_9VIRU</name>
<dbReference type="SMART" id="SM00248">
    <property type="entry name" value="ANK"/>
    <property type="match status" value="6"/>
</dbReference>
<dbReference type="Pfam" id="PF00646">
    <property type="entry name" value="F-box"/>
    <property type="match status" value="1"/>
</dbReference>
<keyword evidence="1" id="KW-0677">Repeat</keyword>
<dbReference type="InterPro" id="IPR002110">
    <property type="entry name" value="Ankyrin_rpt"/>
</dbReference>
<dbReference type="PROSITE" id="PS50297">
    <property type="entry name" value="ANK_REP_REGION"/>
    <property type="match status" value="2"/>
</dbReference>
<sequence length="351" mass="39632">MDLADLTVVNLRKLAKENGLKGYSRLRKAELIDFLETEIDPKPGIFDLMELPYEMRLYTLSQLRYPDLMRFCATSKAAAQICEDNHFWAIKTRRDFGAEYAYPPWPREDWEEDYRFYLRELEHDLMDAVTRGDVERVRELAEFGVDVNGRDINGTMTPLMRAAAEGSVEIATILLDNGADIFAKTTRNRNSVVKIAAAEGKVEMVRFLLDHGADAQATNRVGSEPIFAAAYTSWSIELVDMLLEAGNDINNTDQFNSSLLLNVSRAPNKGAYIQALIDRGANIDIRSTGFRKRTPLLQATIHIIPENVWVLLENGADITIRDARGNTALDIARRGTYPNPAIREMLEESAR</sequence>
<dbReference type="InterPro" id="IPR001810">
    <property type="entry name" value="F-box_dom"/>
</dbReference>
<accession>A0A481ZAF1</accession>
<evidence type="ECO:0000259" key="3">
    <source>
        <dbReference type="PROSITE" id="PS50181"/>
    </source>
</evidence>
<keyword evidence="2" id="KW-0040">ANK repeat</keyword>
<dbReference type="PANTHER" id="PTHR24189:SF50">
    <property type="entry name" value="ANKYRIN REPEAT AND SOCS BOX PROTEIN 2"/>
    <property type="match status" value="1"/>
</dbReference>
<dbReference type="Pfam" id="PF07498">
    <property type="entry name" value="Rho_N"/>
    <property type="match status" value="1"/>
</dbReference>
<evidence type="ECO:0000256" key="2">
    <source>
        <dbReference type="ARBA" id="ARBA00023043"/>
    </source>
</evidence>
<dbReference type="InterPro" id="IPR011112">
    <property type="entry name" value="Rho-like_N"/>
</dbReference>
<dbReference type="EMBL" id="MK500567">
    <property type="protein sequence ID" value="QBK92069.1"/>
    <property type="molecule type" value="Genomic_DNA"/>
</dbReference>
<gene>
    <name evidence="4" type="ORF">LCPAC304_04160</name>
</gene>
<dbReference type="InterPro" id="IPR036047">
    <property type="entry name" value="F-box-like_dom_sf"/>
</dbReference>
<dbReference type="SMART" id="SM00959">
    <property type="entry name" value="Rho_N"/>
    <property type="match status" value="1"/>
</dbReference>
<reference evidence="4" key="1">
    <citation type="journal article" date="2019" name="MBio">
        <title>Virus Genomes from Deep Sea Sediments Expand the Ocean Megavirome and Support Independent Origins of Viral Gigantism.</title>
        <authorList>
            <person name="Backstrom D."/>
            <person name="Yutin N."/>
            <person name="Jorgensen S.L."/>
            <person name="Dharamshi J."/>
            <person name="Homa F."/>
            <person name="Zaremba-Niedwiedzka K."/>
            <person name="Spang A."/>
            <person name="Wolf Y.I."/>
            <person name="Koonin E.V."/>
            <person name="Ettema T.J."/>
        </authorList>
    </citation>
    <scope>NUCLEOTIDE SEQUENCE</scope>
</reference>